<dbReference type="SUPFAM" id="SSF89360">
    <property type="entry name" value="HesB-like domain"/>
    <property type="match status" value="1"/>
</dbReference>
<dbReference type="PROSITE" id="PS01152">
    <property type="entry name" value="HESB"/>
    <property type="match status" value="1"/>
</dbReference>
<dbReference type="GO" id="GO:0051537">
    <property type="term" value="F:2 iron, 2 sulfur cluster binding"/>
    <property type="evidence" value="ECO:0007669"/>
    <property type="project" value="TreeGrafter"/>
</dbReference>
<dbReference type="Gene3D" id="2.60.300.12">
    <property type="entry name" value="HesB-like domain"/>
    <property type="match status" value="1"/>
</dbReference>
<accession>A0A6J7CLI5</accession>
<dbReference type="Pfam" id="PF01521">
    <property type="entry name" value="Fe-S_biosyn"/>
    <property type="match status" value="1"/>
</dbReference>
<name>A0A6J7CLI5_9ZZZZ</name>
<dbReference type="PANTHER" id="PTHR43011">
    <property type="entry name" value="IRON-SULFUR CLUSTER ASSEMBLY 2 HOMOLOG, MITOCHONDRIAL"/>
    <property type="match status" value="1"/>
</dbReference>
<feature type="domain" description="Core" evidence="1">
    <location>
        <begin position="18"/>
        <end position="117"/>
    </location>
</feature>
<dbReference type="EMBL" id="CAEZTZ010000038">
    <property type="protein sequence ID" value="CAB4582485.1"/>
    <property type="molecule type" value="Genomic_DNA"/>
</dbReference>
<dbReference type="AlphaFoldDB" id="A0A6J7CLI5"/>
<gene>
    <name evidence="2" type="ORF">UFOPK1767_00424</name>
    <name evidence="3" type="ORF">UFOPK3339_00204</name>
</gene>
<reference evidence="3" key="1">
    <citation type="submission" date="2020-05" db="EMBL/GenBank/DDBJ databases">
        <authorList>
            <person name="Chiriac C."/>
            <person name="Salcher M."/>
            <person name="Ghai R."/>
            <person name="Kavagutti S V."/>
        </authorList>
    </citation>
    <scope>NUCLEOTIDE SEQUENCE</scope>
</reference>
<evidence type="ECO:0000313" key="2">
    <source>
        <dbReference type="EMBL" id="CAB4582485.1"/>
    </source>
</evidence>
<dbReference type="GO" id="GO:0016226">
    <property type="term" value="P:iron-sulfur cluster assembly"/>
    <property type="evidence" value="ECO:0007669"/>
    <property type="project" value="InterPro"/>
</dbReference>
<dbReference type="GO" id="GO:0005506">
    <property type="term" value="F:iron ion binding"/>
    <property type="evidence" value="ECO:0007669"/>
    <property type="project" value="TreeGrafter"/>
</dbReference>
<organism evidence="3">
    <name type="scientific">freshwater metagenome</name>
    <dbReference type="NCBI Taxonomy" id="449393"/>
    <lineage>
        <taxon>unclassified sequences</taxon>
        <taxon>metagenomes</taxon>
        <taxon>ecological metagenomes</taxon>
    </lineage>
</organism>
<dbReference type="InterPro" id="IPR035903">
    <property type="entry name" value="HesB-like_dom_sf"/>
</dbReference>
<dbReference type="GO" id="GO:0051539">
    <property type="term" value="F:4 iron, 4 sulfur cluster binding"/>
    <property type="evidence" value="ECO:0007669"/>
    <property type="project" value="TreeGrafter"/>
</dbReference>
<dbReference type="NCBIfam" id="TIGR00049">
    <property type="entry name" value="iron-sulfur cluster assembly accessory protein"/>
    <property type="match status" value="1"/>
</dbReference>
<dbReference type="InterPro" id="IPR000361">
    <property type="entry name" value="ATAP_core_dom"/>
</dbReference>
<dbReference type="InterPro" id="IPR016092">
    <property type="entry name" value="ATAP"/>
</dbReference>
<evidence type="ECO:0000259" key="1">
    <source>
        <dbReference type="Pfam" id="PF01521"/>
    </source>
</evidence>
<proteinExistence type="predicted"/>
<sequence length="120" mass="12984">MTEITGNTVTEKSHGVVLTPTAVVKAKALMEREQRDDLRLRLVVKAGGCSGFKYDMFFDERDNDGDAIVAFDGVEVVVDKKSAPYLEGASIDYEDTLHSSGFQINNPNAASTCACGDSFN</sequence>
<dbReference type="EMBL" id="CAFBLF010000018">
    <property type="protein sequence ID" value="CAB4857009.1"/>
    <property type="molecule type" value="Genomic_DNA"/>
</dbReference>
<dbReference type="InterPro" id="IPR017870">
    <property type="entry name" value="FeS_cluster_insertion_CS"/>
</dbReference>
<evidence type="ECO:0000313" key="3">
    <source>
        <dbReference type="EMBL" id="CAB4857009.1"/>
    </source>
</evidence>
<dbReference type="PANTHER" id="PTHR43011:SF1">
    <property type="entry name" value="IRON-SULFUR CLUSTER ASSEMBLY 2 HOMOLOG, MITOCHONDRIAL"/>
    <property type="match status" value="1"/>
</dbReference>
<protein>
    <submittedName>
        <fullName evidence="3">Unannotated protein</fullName>
    </submittedName>
</protein>
<dbReference type="NCBIfam" id="NF010147">
    <property type="entry name" value="PRK13623.1"/>
    <property type="match status" value="1"/>
</dbReference>